<dbReference type="GO" id="GO:0016747">
    <property type="term" value="F:acyltransferase activity, transferring groups other than amino-acyl groups"/>
    <property type="evidence" value="ECO:0007669"/>
    <property type="project" value="InterPro"/>
</dbReference>
<evidence type="ECO:0000256" key="2">
    <source>
        <dbReference type="ARBA" id="ARBA00023315"/>
    </source>
</evidence>
<dbReference type="PANTHER" id="PTHR43877">
    <property type="entry name" value="AMINOALKYLPHOSPHONATE N-ACETYLTRANSFERASE-RELATED-RELATED"/>
    <property type="match status" value="1"/>
</dbReference>
<dbReference type="InterPro" id="IPR050832">
    <property type="entry name" value="Bact_Acetyltransf"/>
</dbReference>
<dbReference type="CDD" id="cd04301">
    <property type="entry name" value="NAT_SF"/>
    <property type="match status" value="1"/>
</dbReference>
<evidence type="ECO:0000313" key="5">
    <source>
        <dbReference type="Proteomes" id="UP000266089"/>
    </source>
</evidence>
<accession>A0A399ECB5</accession>
<evidence type="ECO:0000313" key="4">
    <source>
        <dbReference type="EMBL" id="RIH79792.1"/>
    </source>
</evidence>
<keyword evidence="2 4" id="KW-0012">Acyltransferase</keyword>
<dbReference type="OrthoDB" id="5319888at2"/>
<dbReference type="EMBL" id="QWKX01000003">
    <property type="protein sequence ID" value="RIH79792.1"/>
    <property type="molecule type" value="Genomic_DNA"/>
</dbReference>
<feature type="domain" description="N-acetyltransferase" evidence="3">
    <location>
        <begin position="148"/>
        <end position="289"/>
    </location>
</feature>
<gene>
    <name evidence="4" type="primary">ypeA_1</name>
    <name evidence="4" type="ORF">Mcate_00230</name>
</gene>
<dbReference type="Proteomes" id="UP000266089">
    <property type="component" value="Unassembled WGS sequence"/>
</dbReference>
<dbReference type="InterPro" id="IPR016181">
    <property type="entry name" value="Acyl_CoA_acyltransferase"/>
</dbReference>
<keyword evidence="1 4" id="KW-0808">Transferase</keyword>
<dbReference type="PROSITE" id="PS51186">
    <property type="entry name" value="GNAT"/>
    <property type="match status" value="2"/>
</dbReference>
<dbReference type="Gene3D" id="3.40.630.30">
    <property type="match status" value="1"/>
</dbReference>
<protein>
    <submittedName>
        <fullName evidence="4">Acetyltransferase YpeA</fullName>
        <ecNumber evidence="4">2.3.1.-</ecNumber>
    </submittedName>
</protein>
<dbReference type="SUPFAM" id="SSF55729">
    <property type="entry name" value="Acyl-CoA N-acyltransferases (Nat)"/>
    <property type="match status" value="2"/>
</dbReference>
<organism evidence="4 5">
    <name type="scientific">Meiothermus taiwanensis</name>
    <dbReference type="NCBI Taxonomy" id="172827"/>
    <lineage>
        <taxon>Bacteria</taxon>
        <taxon>Thermotogati</taxon>
        <taxon>Deinococcota</taxon>
        <taxon>Deinococci</taxon>
        <taxon>Thermales</taxon>
        <taxon>Thermaceae</taxon>
        <taxon>Meiothermus</taxon>
    </lineage>
</organism>
<feature type="domain" description="N-acetyltransferase" evidence="3">
    <location>
        <begin position="8"/>
        <end position="145"/>
    </location>
</feature>
<dbReference type="AlphaFoldDB" id="A0A399ECB5"/>
<dbReference type="RefSeq" id="WP_027887368.1">
    <property type="nucleotide sequence ID" value="NZ_JBHSXZ010000003.1"/>
</dbReference>
<comment type="caution">
    <text evidence="4">The sequence shown here is derived from an EMBL/GenBank/DDBJ whole genome shotgun (WGS) entry which is preliminary data.</text>
</comment>
<dbReference type="EC" id="2.3.1.-" evidence="4"/>
<evidence type="ECO:0000256" key="1">
    <source>
        <dbReference type="ARBA" id="ARBA00022679"/>
    </source>
</evidence>
<dbReference type="Pfam" id="PF00583">
    <property type="entry name" value="Acetyltransf_1"/>
    <property type="match status" value="2"/>
</dbReference>
<proteinExistence type="predicted"/>
<evidence type="ECO:0000259" key="3">
    <source>
        <dbReference type="PROSITE" id="PS51186"/>
    </source>
</evidence>
<name>A0A399ECB5_9DEIN</name>
<sequence>MNRPVAQSHLSQLAELLCWMDEAPERRSLAPEARTPEGLWWEVLAGESDKAWVWIEAGRVQGYGALVPFWEGAALEGPIIRGGDGRALLEHLVKKARQEGFSTLYAFPEACNRQARGLLEQMGFSAEHTTYFYCIQRTDLAYPVPAGYKIERAEPCDPQTYRNLYSRAEDGWSLRLHWTDEELRQHFIGSEVELFMAYADATGEPVGMAELELDDTRAEIAYIGVVPEARGKGLGRALLGAAAEWAFANPHIETLQVRAHDHEKAAQALYERLGFKQTSAVVTYALELY</sequence>
<dbReference type="InterPro" id="IPR000182">
    <property type="entry name" value="GNAT_dom"/>
</dbReference>
<reference evidence="4 5" key="1">
    <citation type="submission" date="2018-08" db="EMBL/GenBank/DDBJ databases">
        <title>Meiothermus cateniformans JCM 15151 genome sequencing project.</title>
        <authorList>
            <person name="Da Costa M.S."/>
            <person name="Albuquerque L."/>
            <person name="Raposo P."/>
            <person name="Froufe H.J.C."/>
            <person name="Barroso C.S."/>
            <person name="Egas C."/>
        </authorList>
    </citation>
    <scope>NUCLEOTIDE SEQUENCE [LARGE SCALE GENOMIC DNA]</scope>
    <source>
        <strain evidence="4 5">JCM 15151</strain>
    </source>
</reference>